<dbReference type="AlphaFoldDB" id="A0AAV9MIV5"/>
<keyword evidence="3" id="KW-1185">Reference proteome</keyword>
<evidence type="ECO:0000313" key="2">
    <source>
        <dbReference type="EMBL" id="KAK4736820.1"/>
    </source>
</evidence>
<sequence>MTNIKGLSLTILLVSVVLSSSSSLIHEAFAQAGYNPFQAALVHCNAGPIEKQNCCKALSAAVHNEKFCWSSLFGQIFVTDLINCLIIPEC</sequence>
<feature type="chain" id="PRO_5043855219" description="Prolamin-like domain-containing protein" evidence="1">
    <location>
        <begin position="20"/>
        <end position="90"/>
    </location>
</feature>
<gene>
    <name evidence="2" type="ORF">R3W88_000517</name>
</gene>
<dbReference type="EMBL" id="JAWPEI010000001">
    <property type="protein sequence ID" value="KAK4736820.1"/>
    <property type="molecule type" value="Genomic_DNA"/>
</dbReference>
<evidence type="ECO:0000256" key="1">
    <source>
        <dbReference type="SAM" id="SignalP"/>
    </source>
</evidence>
<feature type="signal peptide" evidence="1">
    <location>
        <begin position="1"/>
        <end position="19"/>
    </location>
</feature>
<dbReference type="Proteomes" id="UP001311915">
    <property type="component" value="Unassembled WGS sequence"/>
</dbReference>
<protein>
    <recommendedName>
        <fullName evidence="4">Prolamin-like domain-containing protein</fullName>
    </recommendedName>
</protein>
<reference evidence="2 3" key="1">
    <citation type="submission" date="2023-10" db="EMBL/GenBank/DDBJ databases">
        <title>Genome-Wide Identification Analysis in wild type Solanum Pinnatisectum Reveals Some Genes Defensing Phytophthora Infestans.</title>
        <authorList>
            <person name="Sun C."/>
        </authorList>
    </citation>
    <scope>NUCLEOTIDE SEQUENCE [LARGE SCALE GENOMIC DNA]</scope>
    <source>
        <strain evidence="2">LQN</strain>
        <tissue evidence="2">Leaf</tissue>
    </source>
</reference>
<accession>A0AAV9MIV5</accession>
<evidence type="ECO:0000313" key="3">
    <source>
        <dbReference type="Proteomes" id="UP001311915"/>
    </source>
</evidence>
<organism evidence="2 3">
    <name type="scientific">Solanum pinnatisectum</name>
    <name type="common">tansyleaf nightshade</name>
    <dbReference type="NCBI Taxonomy" id="50273"/>
    <lineage>
        <taxon>Eukaryota</taxon>
        <taxon>Viridiplantae</taxon>
        <taxon>Streptophyta</taxon>
        <taxon>Embryophyta</taxon>
        <taxon>Tracheophyta</taxon>
        <taxon>Spermatophyta</taxon>
        <taxon>Magnoliopsida</taxon>
        <taxon>eudicotyledons</taxon>
        <taxon>Gunneridae</taxon>
        <taxon>Pentapetalae</taxon>
        <taxon>asterids</taxon>
        <taxon>lamiids</taxon>
        <taxon>Solanales</taxon>
        <taxon>Solanaceae</taxon>
        <taxon>Solanoideae</taxon>
        <taxon>Solaneae</taxon>
        <taxon>Solanum</taxon>
    </lineage>
</organism>
<evidence type="ECO:0008006" key="4">
    <source>
        <dbReference type="Google" id="ProtNLM"/>
    </source>
</evidence>
<comment type="caution">
    <text evidence="2">The sequence shown here is derived from an EMBL/GenBank/DDBJ whole genome shotgun (WGS) entry which is preliminary data.</text>
</comment>
<name>A0AAV9MIV5_9SOLN</name>
<keyword evidence="1" id="KW-0732">Signal</keyword>
<proteinExistence type="predicted"/>